<evidence type="ECO:0000256" key="2">
    <source>
        <dbReference type="SAM" id="SignalP"/>
    </source>
</evidence>
<reference evidence="3 4" key="1">
    <citation type="submission" date="2024-08" db="EMBL/GenBank/DDBJ databases">
        <title>Tateyamaria sp. nov., isolated from marine algae.</title>
        <authorList>
            <person name="Choi B.J."/>
            <person name="Kim J.M."/>
            <person name="Lee J.K."/>
            <person name="Choi D.G."/>
            <person name="Bayburt H."/>
            <person name="Baek J.H."/>
            <person name="Han D.M."/>
            <person name="Jeon C.O."/>
        </authorList>
    </citation>
    <scope>NUCLEOTIDE SEQUENCE [LARGE SCALE GENOMIC DNA]</scope>
    <source>
        <strain evidence="3 4">KMU-156</strain>
    </source>
</reference>
<dbReference type="Proteomes" id="UP001627408">
    <property type="component" value="Unassembled WGS sequence"/>
</dbReference>
<name>A0ABW8UX99_9RHOB</name>
<dbReference type="EMBL" id="JBHDIY010000002">
    <property type="protein sequence ID" value="MFL4471788.1"/>
    <property type="molecule type" value="Genomic_DNA"/>
</dbReference>
<protein>
    <submittedName>
        <fullName evidence="3">Uncharacterized protein</fullName>
    </submittedName>
</protein>
<proteinExistence type="predicted"/>
<keyword evidence="4" id="KW-1185">Reference proteome</keyword>
<feature type="coiled-coil region" evidence="1">
    <location>
        <begin position="45"/>
        <end position="72"/>
    </location>
</feature>
<comment type="caution">
    <text evidence="3">The sequence shown here is derived from an EMBL/GenBank/DDBJ whole genome shotgun (WGS) entry which is preliminary data.</text>
</comment>
<feature type="signal peptide" evidence="2">
    <location>
        <begin position="1"/>
        <end position="21"/>
    </location>
</feature>
<gene>
    <name evidence="3" type="ORF">ACERZ8_18600</name>
</gene>
<keyword evidence="1" id="KW-0175">Coiled coil</keyword>
<accession>A0ABW8UX99</accession>
<evidence type="ECO:0000313" key="4">
    <source>
        <dbReference type="Proteomes" id="UP001627408"/>
    </source>
</evidence>
<sequence length="241" mass="25412">MQPNPWLILGALALFASPAAAQAVLHCEDLKADQPQEAFRAFACLERAQDELADARLRIEALESRLDALDGLSLRIETLAAGMNGSQDAAVPAIGNHPGTRAIVPYISAKGEKTCPSGWVPFEPAKDRFILGAGAAYPVVGTLGGEAEVTLSEAQIPSHSHDLARVSVANDLGWRDAGTSTNVPYFNVSASQSARGSRSGGPAQVSLRQAVAGRTTTCRPISRCISARRKSEAPDTPSEKR</sequence>
<evidence type="ECO:0000313" key="3">
    <source>
        <dbReference type="EMBL" id="MFL4471788.1"/>
    </source>
</evidence>
<dbReference type="RefSeq" id="WP_407593652.1">
    <property type="nucleotide sequence ID" value="NZ_JBHDIY010000002.1"/>
</dbReference>
<keyword evidence="2" id="KW-0732">Signal</keyword>
<organism evidence="3 4">
    <name type="scientific">Tateyamaria armeniaca</name>
    <dbReference type="NCBI Taxonomy" id="2518930"/>
    <lineage>
        <taxon>Bacteria</taxon>
        <taxon>Pseudomonadati</taxon>
        <taxon>Pseudomonadota</taxon>
        <taxon>Alphaproteobacteria</taxon>
        <taxon>Rhodobacterales</taxon>
        <taxon>Roseobacteraceae</taxon>
        <taxon>Tateyamaria</taxon>
    </lineage>
</organism>
<feature type="chain" id="PRO_5045420740" evidence="2">
    <location>
        <begin position="22"/>
        <end position="241"/>
    </location>
</feature>
<evidence type="ECO:0000256" key="1">
    <source>
        <dbReference type="SAM" id="Coils"/>
    </source>
</evidence>